<dbReference type="Proteomes" id="UP000286415">
    <property type="component" value="Unassembled WGS sequence"/>
</dbReference>
<dbReference type="AlphaFoldDB" id="A0A3R7EVM5"/>
<evidence type="ECO:0000313" key="6">
    <source>
        <dbReference type="Proteomes" id="UP000286415"/>
    </source>
</evidence>
<evidence type="ECO:0000256" key="2">
    <source>
        <dbReference type="ARBA" id="ARBA00006370"/>
    </source>
</evidence>
<dbReference type="GO" id="GO:0015918">
    <property type="term" value="P:sterol transport"/>
    <property type="evidence" value="ECO:0007669"/>
    <property type="project" value="InterPro"/>
</dbReference>
<keyword evidence="3" id="KW-0964">Secreted</keyword>
<dbReference type="GO" id="GO:0005576">
    <property type="term" value="C:extracellular region"/>
    <property type="evidence" value="ECO:0007669"/>
    <property type="project" value="UniProtKB-SubCell"/>
</dbReference>
<dbReference type="SUPFAM" id="SSF81296">
    <property type="entry name" value="E set domains"/>
    <property type="match status" value="1"/>
</dbReference>
<dbReference type="Gene3D" id="2.60.40.770">
    <property type="match status" value="1"/>
</dbReference>
<evidence type="ECO:0000259" key="4">
    <source>
        <dbReference type="SMART" id="SM00737"/>
    </source>
</evidence>
<dbReference type="PANTHER" id="PTHR11306">
    <property type="entry name" value="NIEMANN PICK TYPE C2 PROTEIN NPC2-RELATED"/>
    <property type="match status" value="1"/>
</dbReference>
<dbReference type="Pfam" id="PF02221">
    <property type="entry name" value="E1_DerP2_DerF2"/>
    <property type="match status" value="1"/>
</dbReference>
<dbReference type="OrthoDB" id="4937502at2759"/>
<dbReference type="FunFam" id="2.60.40.770:FF:000001">
    <property type="entry name" value="NPC intracellular cholesterol transporter 2"/>
    <property type="match status" value="1"/>
</dbReference>
<dbReference type="GO" id="GO:0032934">
    <property type="term" value="F:sterol binding"/>
    <property type="evidence" value="ECO:0007669"/>
    <property type="project" value="InterPro"/>
</dbReference>
<reference evidence="5 6" key="1">
    <citation type="journal article" date="2018" name="Biotechnol. Adv.">
        <title>Improved genomic resources and new bioinformatic workflow for the carcinogenic parasite Clonorchis sinensis: Biotechnological implications.</title>
        <authorList>
            <person name="Wang D."/>
            <person name="Korhonen P.K."/>
            <person name="Gasser R.B."/>
            <person name="Young N.D."/>
        </authorList>
    </citation>
    <scope>NUCLEOTIDE SEQUENCE [LARGE SCALE GENOMIC DNA]</scope>
    <source>
        <strain evidence="5">Cs-k2</strain>
    </source>
</reference>
<comment type="similarity">
    <text evidence="2">Belongs to the NPC2 family.</text>
</comment>
<sequence length="149" mass="16353">MLVPHTLLLFTTAVVWISAPVVPYKDCGSTIPLGIVSVEPCTSVPCELKRGTRTSFRIQFQPDKNMGSVGRAEVYGVVGGVAVPFKLDTPKMCGNVQPHCPFQAGAWYSYHKSIHIAPTHSRISFTFRWILMNAAKQPVVCVEIPVQVV</sequence>
<proteinExistence type="inferred from homology"/>
<dbReference type="EMBL" id="NIRI02000056">
    <property type="protein sequence ID" value="KAG5446736.1"/>
    <property type="molecule type" value="Genomic_DNA"/>
</dbReference>
<gene>
    <name evidence="5" type="ORF">CSKR_114194</name>
</gene>
<organism evidence="5 6">
    <name type="scientific">Clonorchis sinensis</name>
    <name type="common">Chinese liver fluke</name>
    <dbReference type="NCBI Taxonomy" id="79923"/>
    <lineage>
        <taxon>Eukaryota</taxon>
        <taxon>Metazoa</taxon>
        <taxon>Spiralia</taxon>
        <taxon>Lophotrochozoa</taxon>
        <taxon>Platyhelminthes</taxon>
        <taxon>Trematoda</taxon>
        <taxon>Digenea</taxon>
        <taxon>Opisthorchiida</taxon>
        <taxon>Opisthorchiata</taxon>
        <taxon>Opisthorchiidae</taxon>
        <taxon>Clonorchis</taxon>
    </lineage>
</organism>
<dbReference type="InParanoid" id="A0A3R7EVM5"/>
<reference evidence="5 6" key="2">
    <citation type="journal article" date="2021" name="Genomics">
        <title>High-quality reference genome for Clonorchis sinensis.</title>
        <authorList>
            <person name="Young N.D."/>
            <person name="Stroehlein A.J."/>
            <person name="Kinkar L."/>
            <person name="Wang T."/>
            <person name="Sohn W.M."/>
            <person name="Chang B.C.H."/>
            <person name="Kaur P."/>
            <person name="Weisz D."/>
            <person name="Dudchenko O."/>
            <person name="Aiden E.L."/>
            <person name="Korhonen P.K."/>
            <person name="Gasser R.B."/>
        </authorList>
    </citation>
    <scope>NUCLEOTIDE SEQUENCE [LARGE SCALE GENOMIC DNA]</scope>
    <source>
        <strain evidence="5">Cs-k2</strain>
    </source>
</reference>
<feature type="domain" description="MD-2-related lipid-recognition" evidence="4">
    <location>
        <begin position="24"/>
        <end position="146"/>
    </location>
</feature>
<dbReference type="STRING" id="79923.A0A3R7EVM5"/>
<comment type="caution">
    <text evidence="5">The sequence shown here is derived from an EMBL/GenBank/DDBJ whole genome shotgun (WGS) entry which is preliminary data.</text>
</comment>
<keyword evidence="6" id="KW-1185">Reference proteome</keyword>
<name>A0A3R7EVM5_CLOSI</name>
<accession>A0A3R7EVM5</accession>
<dbReference type="InterPro" id="IPR014756">
    <property type="entry name" value="Ig_E-set"/>
</dbReference>
<comment type="subcellular location">
    <subcellularLocation>
        <location evidence="1">Secreted</location>
    </subcellularLocation>
</comment>
<evidence type="ECO:0000313" key="5">
    <source>
        <dbReference type="EMBL" id="KAG5446736.1"/>
    </source>
</evidence>
<protein>
    <submittedName>
        <fullName evidence="5">Phosphatidylglycerol/phosphatidylinositol transfer protein</fullName>
    </submittedName>
</protein>
<dbReference type="InterPro" id="IPR003172">
    <property type="entry name" value="ML_dom"/>
</dbReference>
<dbReference type="InterPro" id="IPR039670">
    <property type="entry name" value="NPC2-like"/>
</dbReference>
<evidence type="ECO:0000256" key="1">
    <source>
        <dbReference type="ARBA" id="ARBA00004613"/>
    </source>
</evidence>
<dbReference type="PANTHER" id="PTHR11306:SF68">
    <property type="entry name" value="NPC INTRACELLULAR CHOLESTEROL TRANSPORTER 2"/>
    <property type="match status" value="1"/>
</dbReference>
<evidence type="ECO:0000256" key="3">
    <source>
        <dbReference type="ARBA" id="ARBA00022525"/>
    </source>
</evidence>
<dbReference type="SMART" id="SM00737">
    <property type="entry name" value="ML"/>
    <property type="match status" value="1"/>
</dbReference>